<evidence type="ECO:0000256" key="6">
    <source>
        <dbReference type="SAM" id="Phobius"/>
    </source>
</evidence>
<dbReference type="InterPro" id="IPR001173">
    <property type="entry name" value="Glyco_trans_2-like"/>
</dbReference>
<keyword evidence="6" id="KW-0812">Transmembrane</keyword>
<evidence type="ECO:0000259" key="7">
    <source>
        <dbReference type="Pfam" id="PF00535"/>
    </source>
</evidence>
<dbReference type="SUPFAM" id="SSF53448">
    <property type="entry name" value="Nucleotide-diphospho-sugar transferases"/>
    <property type="match status" value="1"/>
</dbReference>
<dbReference type="PANTHER" id="PTHR43646">
    <property type="entry name" value="GLYCOSYLTRANSFERASE"/>
    <property type="match status" value="1"/>
</dbReference>
<evidence type="ECO:0000256" key="1">
    <source>
        <dbReference type="ARBA" id="ARBA00004236"/>
    </source>
</evidence>
<keyword evidence="2" id="KW-1003">Cell membrane</keyword>
<dbReference type="GO" id="GO:0005886">
    <property type="term" value="C:plasma membrane"/>
    <property type="evidence" value="ECO:0007669"/>
    <property type="project" value="UniProtKB-SubCell"/>
</dbReference>
<feature type="transmembrane region" description="Helical" evidence="6">
    <location>
        <begin position="318"/>
        <end position="337"/>
    </location>
</feature>
<keyword evidence="3" id="KW-0328">Glycosyltransferase</keyword>
<proteinExistence type="predicted"/>
<accession>X1K4M7</accession>
<dbReference type="EMBL" id="BARV01000773">
    <property type="protein sequence ID" value="GAI01962.1"/>
    <property type="molecule type" value="Genomic_DNA"/>
</dbReference>
<sequence length="387" mass="44474">MHLSLLYQYFVTSVLAIFLLNFIINNILFKNTANYLLPESLIKSPPLVSILVPARNEAKNIKRCLISLSKQDYPNIEILVLDDNSNDGTSLVVEEFAEKDSRVKLITGKPLKSGWIGKSYACYQLSKYAKGKYFIFTDADTLHFKNSISSAIGCLTGNNLGALSAIPKQIMVTFHERMVVTWVHFGILSLLPLFLVKKLKNPLFCTANGQFMLFRREVYEKIGGHKSIKTKILEDIHISKQVKRYGYNFMIFDGSKNIYCRMYRSFSKVIRGFSKFMFAAFDYNLFTMAVVILLISVLFLFPFILLPLGVFIFDWSGMIINLITIQIFIVLIMRIILAIRLKNRILDIFFHPLSMVYIILICINSVLQAKFGEGAFWKDRKYGINFK</sequence>
<evidence type="ECO:0000256" key="5">
    <source>
        <dbReference type="ARBA" id="ARBA00023136"/>
    </source>
</evidence>
<comment type="subcellular location">
    <subcellularLocation>
        <location evidence="1">Cell membrane</location>
    </subcellularLocation>
</comment>
<feature type="transmembrane region" description="Helical" evidence="6">
    <location>
        <begin position="285"/>
        <end position="312"/>
    </location>
</feature>
<organism evidence="8">
    <name type="scientific">marine sediment metagenome</name>
    <dbReference type="NCBI Taxonomy" id="412755"/>
    <lineage>
        <taxon>unclassified sequences</taxon>
        <taxon>metagenomes</taxon>
        <taxon>ecological metagenomes</taxon>
    </lineage>
</organism>
<feature type="transmembrane region" description="Helical" evidence="6">
    <location>
        <begin position="6"/>
        <end position="29"/>
    </location>
</feature>
<comment type="caution">
    <text evidence="8">The sequence shown here is derived from an EMBL/GenBank/DDBJ whole genome shotgun (WGS) entry which is preliminary data.</text>
</comment>
<dbReference type="Gene3D" id="3.90.550.10">
    <property type="entry name" value="Spore Coat Polysaccharide Biosynthesis Protein SpsA, Chain A"/>
    <property type="match status" value="1"/>
</dbReference>
<keyword evidence="5 6" id="KW-0472">Membrane</keyword>
<evidence type="ECO:0000256" key="4">
    <source>
        <dbReference type="ARBA" id="ARBA00022679"/>
    </source>
</evidence>
<name>X1K4M7_9ZZZZ</name>
<protein>
    <recommendedName>
        <fullName evidence="7">Glycosyltransferase 2-like domain-containing protein</fullName>
    </recommendedName>
</protein>
<keyword evidence="4" id="KW-0808">Transferase</keyword>
<gene>
    <name evidence="8" type="ORF">S06H3_02593</name>
</gene>
<feature type="transmembrane region" description="Helical" evidence="6">
    <location>
        <begin position="349"/>
        <end position="367"/>
    </location>
</feature>
<dbReference type="PANTHER" id="PTHR43646:SF2">
    <property type="entry name" value="GLYCOSYLTRANSFERASE 2-LIKE DOMAIN-CONTAINING PROTEIN"/>
    <property type="match status" value="1"/>
</dbReference>
<keyword evidence="6" id="KW-1133">Transmembrane helix</keyword>
<dbReference type="CDD" id="cd06423">
    <property type="entry name" value="CESA_like"/>
    <property type="match status" value="1"/>
</dbReference>
<evidence type="ECO:0000256" key="3">
    <source>
        <dbReference type="ARBA" id="ARBA00022676"/>
    </source>
</evidence>
<dbReference type="InterPro" id="IPR029044">
    <property type="entry name" value="Nucleotide-diphossugar_trans"/>
</dbReference>
<dbReference type="Pfam" id="PF00535">
    <property type="entry name" value="Glycos_transf_2"/>
    <property type="match status" value="1"/>
</dbReference>
<evidence type="ECO:0000256" key="2">
    <source>
        <dbReference type="ARBA" id="ARBA00022475"/>
    </source>
</evidence>
<feature type="domain" description="Glycosyltransferase 2-like" evidence="7">
    <location>
        <begin position="49"/>
        <end position="223"/>
    </location>
</feature>
<evidence type="ECO:0000313" key="8">
    <source>
        <dbReference type="EMBL" id="GAI01962.1"/>
    </source>
</evidence>
<dbReference type="AlphaFoldDB" id="X1K4M7"/>
<dbReference type="GO" id="GO:0016757">
    <property type="term" value="F:glycosyltransferase activity"/>
    <property type="evidence" value="ECO:0007669"/>
    <property type="project" value="UniProtKB-KW"/>
</dbReference>
<reference evidence="8" key="1">
    <citation type="journal article" date="2014" name="Front. Microbiol.">
        <title>High frequency of phylogenetically diverse reductive dehalogenase-homologous genes in deep subseafloor sedimentary metagenomes.</title>
        <authorList>
            <person name="Kawai M."/>
            <person name="Futagami T."/>
            <person name="Toyoda A."/>
            <person name="Takaki Y."/>
            <person name="Nishi S."/>
            <person name="Hori S."/>
            <person name="Arai W."/>
            <person name="Tsubouchi T."/>
            <person name="Morono Y."/>
            <person name="Uchiyama I."/>
            <person name="Ito T."/>
            <person name="Fujiyama A."/>
            <person name="Inagaki F."/>
            <person name="Takami H."/>
        </authorList>
    </citation>
    <scope>NUCLEOTIDE SEQUENCE</scope>
    <source>
        <strain evidence="8">Expedition CK06-06</strain>
    </source>
</reference>